<keyword evidence="10" id="KW-0443">Lipid metabolism</keyword>
<evidence type="ECO:0000256" key="1">
    <source>
        <dbReference type="ARBA" id="ARBA00004651"/>
    </source>
</evidence>
<dbReference type="AlphaFoldDB" id="A0A235F8W0"/>
<keyword evidence="4" id="KW-0444">Lipid biosynthesis</keyword>
<keyword evidence="11 12" id="KW-0472">Membrane</keyword>
<evidence type="ECO:0000256" key="11">
    <source>
        <dbReference type="ARBA" id="ARBA00023136"/>
    </source>
</evidence>
<comment type="subcellular location">
    <subcellularLocation>
        <location evidence="1">Cell membrane</location>
        <topology evidence="1">Multi-pass membrane protein</topology>
    </subcellularLocation>
</comment>
<gene>
    <name evidence="14" type="ORF">CGZ90_13890</name>
</gene>
<dbReference type="InterPro" id="IPR037185">
    <property type="entry name" value="EmrE-like"/>
</dbReference>
<accession>A0A235F8W0</accession>
<evidence type="ECO:0000313" key="14">
    <source>
        <dbReference type="EMBL" id="OYD57746.1"/>
    </source>
</evidence>
<evidence type="ECO:0000256" key="7">
    <source>
        <dbReference type="ARBA" id="ARBA00022692"/>
    </source>
</evidence>
<evidence type="ECO:0000313" key="15">
    <source>
        <dbReference type="Proteomes" id="UP000215059"/>
    </source>
</evidence>
<keyword evidence="7 12" id="KW-0812">Transmembrane</keyword>
<evidence type="ECO:0000256" key="6">
    <source>
        <dbReference type="ARBA" id="ARBA00022556"/>
    </source>
</evidence>
<dbReference type="InterPro" id="IPR000620">
    <property type="entry name" value="EamA_dom"/>
</dbReference>
<organism evidence="14 15">
    <name type="scientific">Fictibacillus aquaticus</name>
    <dbReference type="NCBI Taxonomy" id="2021314"/>
    <lineage>
        <taxon>Bacteria</taxon>
        <taxon>Bacillati</taxon>
        <taxon>Bacillota</taxon>
        <taxon>Bacilli</taxon>
        <taxon>Bacillales</taxon>
        <taxon>Fictibacillaceae</taxon>
        <taxon>Fictibacillus</taxon>
    </lineage>
</organism>
<evidence type="ECO:0000259" key="13">
    <source>
        <dbReference type="Pfam" id="PF00892"/>
    </source>
</evidence>
<comment type="similarity">
    <text evidence="2">Belongs to the EamA transporter family.</text>
</comment>
<reference evidence="14 15" key="1">
    <citation type="submission" date="2017-07" db="EMBL/GenBank/DDBJ databases">
        <title>Fictibacillus sp. nov. GDSW-R2A3 Genome sequencing and assembly.</title>
        <authorList>
            <person name="Mayilraj S."/>
        </authorList>
    </citation>
    <scope>NUCLEOTIDE SEQUENCE [LARGE SCALE GENOMIC DNA]</scope>
    <source>
        <strain evidence="14 15">GDSW-R2A3</strain>
    </source>
</reference>
<feature type="transmembrane region" description="Helical" evidence="12">
    <location>
        <begin position="100"/>
        <end position="118"/>
    </location>
</feature>
<feature type="transmembrane region" description="Helical" evidence="12">
    <location>
        <begin position="43"/>
        <end position="67"/>
    </location>
</feature>
<keyword evidence="9 12" id="KW-1133">Transmembrane helix</keyword>
<feature type="domain" description="EamA" evidence="13">
    <location>
        <begin position="46"/>
        <end position="117"/>
    </location>
</feature>
<keyword evidence="5" id="KW-0997">Cell inner membrane</keyword>
<dbReference type="Gene3D" id="1.10.3730.20">
    <property type="match status" value="1"/>
</dbReference>
<proteinExistence type="inferred from homology"/>
<dbReference type="GO" id="GO:0022857">
    <property type="term" value="F:transmembrane transporter activity"/>
    <property type="evidence" value="ECO:0007669"/>
    <property type="project" value="InterPro"/>
</dbReference>
<feature type="transmembrane region" description="Helical" evidence="12">
    <location>
        <begin position="74"/>
        <end position="94"/>
    </location>
</feature>
<dbReference type="SUPFAM" id="SSF103481">
    <property type="entry name" value="Multidrug resistance efflux transporter EmrE"/>
    <property type="match status" value="1"/>
</dbReference>
<dbReference type="Proteomes" id="UP000215059">
    <property type="component" value="Unassembled WGS sequence"/>
</dbReference>
<name>A0A235F8W0_9BACL</name>
<dbReference type="RefSeq" id="WP_094253097.1">
    <property type="nucleotide sequence ID" value="NZ_JBHLXL010000001.1"/>
</dbReference>
<dbReference type="InterPro" id="IPR000390">
    <property type="entry name" value="Small_drug/metabolite_transptr"/>
</dbReference>
<comment type="caution">
    <text evidence="14">The sequence shown here is derived from an EMBL/GenBank/DDBJ whole genome shotgun (WGS) entry which is preliminary data.</text>
</comment>
<sequence length="120" mass="13326">MSFLNMCLILLNTLILVSGQFLWKMGLESRQPDFSSLMGIIRLLLSPWIFTGIVAYGLATVLWLLILSRVQLSVAYPLQSTAYIIAVIGSYYLFNEPLTIYKVGGCMLIMAGVSIITISQ</sequence>
<keyword evidence="3" id="KW-1003">Cell membrane</keyword>
<dbReference type="OrthoDB" id="513492at2"/>
<evidence type="ECO:0000256" key="3">
    <source>
        <dbReference type="ARBA" id="ARBA00022475"/>
    </source>
</evidence>
<evidence type="ECO:0000256" key="2">
    <source>
        <dbReference type="ARBA" id="ARBA00007362"/>
    </source>
</evidence>
<evidence type="ECO:0000256" key="10">
    <source>
        <dbReference type="ARBA" id="ARBA00023098"/>
    </source>
</evidence>
<keyword evidence="6" id="KW-0441">Lipid A biosynthesis</keyword>
<dbReference type="EMBL" id="NOII01000003">
    <property type="protein sequence ID" value="OYD57746.1"/>
    <property type="molecule type" value="Genomic_DNA"/>
</dbReference>
<dbReference type="GO" id="GO:0005886">
    <property type="term" value="C:plasma membrane"/>
    <property type="evidence" value="ECO:0007669"/>
    <property type="project" value="UniProtKB-SubCell"/>
</dbReference>
<keyword evidence="8" id="KW-0448">Lipopolysaccharide biosynthesis</keyword>
<dbReference type="Pfam" id="PF00892">
    <property type="entry name" value="EamA"/>
    <property type="match status" value="1"/>
</dbReference>
<evidence type="ECO:0000256" key="5">
    <source>
        <dbReference type="ARBA" id="ARBA00022519"/>
    </source>
</evidence>
<evidence type="ECO:0000256" key="4">
    <source>
        <dbReference type="ARBA" id="ARBA00022516"/>
    </source>
</evidence>
<evidence type="ECO:0000256" key="12">
    <source>
        <dbReference type="SAM" id="Phobius"/>
    </source>
</evidence>
<protein>
    <recommendedName>
        <fullName evidence="13">EamA domain-containing protein</fullName>
    </recommendedName>
</protein>
<evidence type="ECO:0000256" key="8">
    <source>
        <dbReference type="ARBA" id="ARBA00022985"/>
    </source>
</evidence>
<dbReference type="PANTHER" id="PTHR30561:SF9">
    <property type="entry name" value="4-AMINO-4-DEOXY-L-ARABINOSE-PHOSPHOUNDECAPRENOL FLIPPASE SUBUNIT ARNF-RELATED"/>
    <property type="match status" value="1"/>
</dbReference>
<keyword evidence="15" id="KW-1185">Reference proteome</keyword>
<dbReference type="GO" id="GO:0009103">
    <property type="term" value="P:lipopolysaccharide biosynthetic process"/>
    <property type="evidence" value="ECO:0007669"/>
    <property type="project" value="UniProtKB-KW"/>
</dbReference>
<evidence type="ECO:0000256" key="9">
    <source>
        <dbReference type="ARBA" id="ARBA00022989"/>
    </source>
</evidence>
<dbReference type="PANTHER" id="PTHR30561">
    <property type="entry name" value="SMR FAMILY PROTON-DEPENDENT DRUG EFFLUX TRANSPORTER SUGE"/>
    <property type="match status" value="1"/>
</dbReference>